<gene>
    <name evidence="1" type="ORF">LCGC14_0428450</name>
</gene>
<dbReference type="AlphaFoldDB" id="A0A0F9SNR1"/>
<dbReference type="EMBL" id="LAZR01000399">
    <property type="protein sequence ID" value="KKN70690.1"/>
    <property type="molecule type" value="Genomic_DNA"/>
</dbReference>
<organism evidence="1">
    <name type="scientific">marine sediment metagenome</name>
    <dbReference type="NCBI Taxonomy" id="412755"/>
    <lineage>
        <taxon>unclassified sequences</taxon>
        <taxon>metagenomes</taxon>
        <taxon>ecological metagenomes</taxon>
    </lineage>
</organism>
<proteinExistence type="predicted"/>
<evidence type="ECO:0000313" key="1">
    <source>
        <dbReference type="EMBL" id="KKN70690.1"/>
    </source>
</evidence>
<reference evidence="1" key="1">
    <citation type="journal article" date="2015" name="Nature">
        <title>Complex archaea that bridge the gap between prokaryotes and eukaryotes.</title>
        <authorList>
            <person name="Spang A."/>
            <person name="Saw J.H."/>
            <person name="Jorgensen S.L."/>
            <person name="Zaremba-Niedzwiedzka K."/>
            <person name="Martijn J."/>
            <person name="Lind A.E."/>
            <person name="van Eijk R."/>
            <person name="Schleper C."/>
            <person name="Guy L."/>
            <person name="Ettema T.J."/>
        </authorList>
    </citation>
    <scope>NUCLEOTIDE SEQUENCE</scope>
</reference>
<name>A0A0F9SNR1_9ZZZZ</name>
<comment type="caution">
    <text evidence="1">The sequence shown here is derived from an EMBL/GenBank/DDBJ whole genome shotgun (WGS) entry which is preliminary data.</text>
</comment>
<accession>A0A0F9SNR1</accession>
<protein>
    <submittedName>
        <fullName evidence="1">Uncharacterized protein</fullName>
    </submittedName>
</protein>
<sequence length="160" mass="18090">MNPTPEKLQAMRVLIAELLGWTRGNSVSISRCKGGLHEHWHDKDGNCQGPHLPNWPGDRNASSELPIEKTPAAWNAYCRALDYYDELLELPFDGRHHATVESLAWLLYKGYRWVECVDCEGEGQLAGEVSCEEDLPFAKMEPCHACNSQGGKFVKEKNYE</sequence>